<evidence type="ECO:0000259" key="1">
    <source>
        <dbReference type="Pfam" id="PF01636"/>
    </source>
</evidence>
<dbReference type="STRING" id="405436.SAMN05444365_102190"/>
<keyword evidence="3" id="KW-1185">Reference proteome</keyword>
<protein>
    <submittedName>
        <fullName evidence="2">Phosphotransferase enzyme family protein</fullName>
    </submittedName>
</protein>
<dbReference type="EMBL" id="FNPH01000002">
    <property type="protein sequence ID" value="SDY41402.1"/>
    <property type="molecule type" value="Genomic_DNA"/>
</dbReference>
<dbReference type="Pfam" id="PF01636">
    <property type="entry name" value="APH"/>
    <property type="match status" value="1"/>
</dbReference>
<dbReference type="OrthoDB" id="3723194at2"/>
<dbReference type="SUPFAM" id="SSF56112">
    <property type="entry name" value="Protein kinase-like (PK-like)"/>
    <property type="match status" value="1"/>
</dbReference>
<gene>
    <name evidence="2" type="ORF">SAMN05444365_102190</name>
</gene>
<dbReference type="GO" id="GO:0016740">
    <property type="term" value="F:transferase activity"/>
    <property type="evidence" value="ECO:0007669"/>
    <property type="project" value="UniProtKB-KW"/>
</dbReference>
<evidence type="ECO:0000313" key="3">
    <source>
        <dbReference type="Proteomes" id="UP000242415"/>
    </source>
</evidence>
<evidence type="ECO:0000313" key="2">
    <source>
        <dbReference type="EMBL" id="SDY41402.1"/>
    </source>
</evidence>
<name>A0A1H3JN99_9ACTN</name>
<accession>A0A1H3JN99</accession>
<keyword evidence="2" id="KW-0808">Transferase</keyword>
<proteinExistence type="predicted"/>
<dbReference type="InterPro" id="IPR011009">
    <property type="entry name" value="Kinase-like_dom_sf"/>
</dbReference>
<organism evidence="2 3">
    <name type="scientific">Micromonospora pattaloongensis</name>
    <dbReference type="NCBI Taxonomy" id="405436"/>
    <lineage>
        <taxon>Bacteria</taxon>
        <taxon>Bacillati</taxon>
        <taxon>Actinomycetota</taxon>
        <taxon>Actinomycetes</taxon>
        <taxon>Micromonosporales</taxon>
        <taxon>Micromonosporaceae</taxon>
        <taxon>Micromonospora</taxon>
    </lineage>
</organism>
<dbReference type="Proteomes" id="UP000242415">
    <property type="component" value="Unassembled WGS sequence"/>
</dbReference>
<reference evidence="3" key="1">
    <citation type="submission" date="2016-10" db="EMBL/GenBank/DDBJ databases">
        <authorList>
            <person name="Varghese N."/>
            <person name="Submissions S."/>
        </authorList>
    </citation>
    <scope>NUCLEOTIDE SEQUENCE [LARGE SCALE GENOMIC DNA]</scope>
    <source>
        <strain evidence="3">DSM 45245</strain>
    </source>
</reference>
<sequence>MTPYRDGQPQARLTRANLDAVLAEIGRRLGLDTRDAQLIKFTNNAVFRVAHASIVVRIAGSATMRQRVPKIVQVARWLAEHDVPSVRLLPGVPQPLDIDGHLATVWQAVPETGPKPSGRALALILKRFHALPPPSFQLPRWNPLEEIRQRLAEPDGIAPSDLVFLRDRCDGIEEKLGKLRYFLPSGPIHGDPFLGNVIGGPGGAVICDFDSTSTGPREWDLVPVAVGKLRFDYARDTHGELVTHYGVDVTKWSGFETLRQVRELKLVTSVVPILRSNPAVRDQWAYRLETFRRGDMTAKWSTYV</sequence>
<feature type="domain" description="Aminoglycoside phosphotransferase" evidence="1">
    <location>
        <begin position="44"/>
        <end position="230"/>
    </location>
</feature>
<dbReference type="Gene3D" id="3.90.1200.10">
    <property type="match status" value="1"/>
</dbReference>
<dbReference type="InterPro" id="IPR002575">
    <property type="entry name" value="Aminoglycoside_PTrfase"/>
</dbReference>
<dbReference type="AlphaFoldDB" id="A0A1H3JN99"/>
<dbReference type="RefSeq" id="WP_091553064.1">
    <property type="nucleotide sequence ID" value="NZ_FNPH01000002.1"/>
</dbReference>